<feature type="compositionally biased region" description="Basic and acidic residues" evidence="1">
    <location>
        <begin position="218"/>
        <end position="255"/>
    </location>
</feature>
<feature type="compositionally biased region" description="Basic and acidic residues" evidence="1">
    <location>
        <begin position="299"/>
        <end position="314"/>
    </location>
</feature>
<reference evidence="3 4" key="1">
    <citation type="journal article" date="2018" name="Mol. Biol. Evol.">
        <title>Broad Genomic Sampling Reveals a Smut Pathogenic Ancestry of the Fungal Clade Ustilaginomycotina.</title>
        <authorList>
            <person name="Kijpornyongpan T."/>
            <person name="Mondo S.J."/>
            <person name="Barry K."/>
            <person name="Sandor L."/>
            <person name="Lee J."/>
            <person name="Lipzen A."/>
            <person name="Pangilinan J."/>
            <person name="LaButti K."/>
            <person name="Hainaut M."/>
            <person name="Henrissat B."/>
            <person name="Grigoriev I.V."/>
            <person name="Spatafora J.W."/>
            <person name="Aime M.C."/>
        </authorList>
    </citation>
    <scope>NUCLEOTIDE SEQUENCE [LARGE SCALE GENOMIC DNA]</scope>
    <source>
        <strain evidence="3 4">MCA 5214</strain>
    </source>
</reference>
<organism evidence="3 4">
    <name type="scientific">Jaminaea rosea</name>
    <dbReference type="NCBI Taxonomy" id="1569628"/>
    <lineage>
        <taxon>Eukaryota</taxon>
        <taxon>Fungi</taxon>
        <taxon>Dikarya</taxon>
        <taxon>Basidiomycota</taxon>
        <taxon>Ustilaginomycotina</taxon>
        <taxon>Exobasidiomycetes</taxon>
        <taxon>Microstromatales</taxon>
        <taxon>Microstromatales incertae sedis</taxon>
        <taxon>Jaminaea</taxon>
    </lineage>
</organism>
<feature type="chain" id="PRO_5016430404" evidence="2">
    <location>
        <begin position="23"/>
        <end position="453"/>
    </location>
</feature>
<feature type="signal peptide" evidence="2">
    <location>
        <begin position="1"/>
        <end position="22"/>
    </location>
</feature>
<keyword evidence="4" id="KW-1185">Reference proteome</keyword>
<evidence type="ECO:0000256" key="1">
    <source>
        <dbReference type="SAM" id="MobiDB-lite"/>
    </source>
</evidence>
<dbReference type="EMBL" id="KZ819671">
    <property type="protein sequence ID" value="PWN26497.1"/>
    <property type="molecule type" value="Genomic_DNA"/>
</dbReference>
<accession>A0A316UMK1</accession>
<dbReference type="RefSeq" id="XP_025361109.1">
    <property type="nucleotide sequence ID" value="XM_025508870.1"/>
</dbReference>
<dbReference type="Proteomes" id="UP000245884">
    <property type="component" value="Unassembled WGS sequence"/>
</dbReference>
<protein>
    <submittedName>
        <fullName evidence="3">Uncharacterized protein</fullName>
    </submittedName>
</protein>
<name>A0A316UMK1_9BASI</name>
<keyword evidence="2" id="KW-0732">Signal</keyword>
<sequence length="453" mass="48585">MLAQFKPLLAAVLLGAVAVALPYTPPQLSHGEDFASRDTGVDASAPRDTLSDPGCKEPPCFKRLDGAKVTHVPRHGLFARAPSDEHPAKLHGLAASVARGHPHKALADPACDKPPCVKKDLNEVNPIHDARGHPHKALADPACDKPPCVNKNPTEVNPIHVMNGVLHEGERPTTSTLGSEHDHGQGGGVDVKRGFDNRGQKAPEVPKFNPAKAPSVPKCEHPPCPKPHYEGSEVARDQAQDPGVDGKLHEQRSPEVSEPPTLTPAERGDDGFGPSPWPGFSRGRTGFPGCTHPPCKRHRGEDEKRDEQDQMTRDFEMLGQTTGNLQGRSPRIPSCPECLEAGSTEVEEKNERDGGHSEDGASIAEFLTRAEATSLLPNIAHSKQVAAELAQSYEKTFGRTLATSLVGDDKAEVRGGTFGGPIDRKKIGEELARSYEKEFGHSPGKRDGNAPQV</sequence>
<feature type="region of interest" description="Disordered" evidence="1">
    <location>
        <begin position="28"/>
        <end position="56"/>
    </location>
</feature>
<dbReference type="AlphaFoldDB" id="A0A316UMK1"/>
<proteinExistence type="predicted"/>
<evidence type="ECO:0000256" key="2">
    <source>
        <dbReference type="SAM" id="SignalP"/>
    </source>
</evidence>
<dbReference type="GeneID" id="37030693"/>
<feature type="compositionally biased region" description="Basic and acidic residues" evidence="1">
    <location>
        <begin position="30"/>
        <end position="40"/>
    </location>
</feature>
<feature type="region of interest" description="Disordered" evidence="1">
    <location>
        <begin position="169"/>
        <end position="314"/>
    </location>
</feature>
<gene>
    <name evidence="3" type="ORF">BDZ90DRAFT_275248</name>
</gene>
<evidence type="ECO:0000313" key="4">
    <source>
        <dbReference type="Proteomes" id="UP000245884"/>
    </source>
</evidence>
<evidence type="ECO:0000313" key="3">
    <source>
        <dbReference type="EMBL" id="PWN26497.1"/>
    </source>
</evidence>
<feature type="compositionally biased region" description="Basic and acidic residues" evidence="1">
    <location>
        <begin position="179"/>
        <end position="201"/>
    </location>
</feature>